<evidence type="ECO:0000256" key="1">
    <source>
        <dbReference type="SAM" id="MobiDB-lite"/>
    </source>
</evidence>
<sequence length="148" mass="16148">MSPLRRPVGHKLSVGLPESQQDSTPTSIDFHDQQWERRTGLLHHQALDLELFGSVVNLGRRDTQHLVRSINARLSLGCAPFGHAPPAASQSASGQADEGLPYTLQPRLRAHSVIVTALLRRCSSFLFIESNKELRFHVGALVTPGGGV</sequence>
<accession>A0AAV2JD88</accession>
<feature type="compositionally biased region" description="Polar residues" evidence="1">
    <location>
        <begin position="18"/>
        <end position="27"/>
    </location>
</feature>
<dbReference type="Proteomes" id="UP001497482">
    <property type="component" value="Chromosome 12"/>
</dbReference>
<dbReference type="EMBL" id="OZ035834">
    <property type="protein sequence ID" value="CAL1575563.1"/>
    <property type="molecule type" value="Genomic_DNA"/>
</dbReference>
<proteinExistence type="predicted"/>
<evidence type="ECO:0000313" key="3">
    <source>
        <dbReference type="Proteomes" id="UP001497482"/>
    </source>
</evidence>
<feature type="region of interest" description="Disordered" evidence="1">
    <location>
        <begin position="1"/>
        <end position="27"/>
    </location>
</feature>
<organism evidence="2 3">
    <name type="scientific">Knipowitschia caucasica</name>
    <name type="common">Caucasian dwarf goby</name>
    <name type="synonym">Pomatoschistus caucasicus</name>
    <dbReference type="NCBI Taxonomy" id="637954"/>
    <lineage>
        <taxon>Eukaryota</taxon>
        <taxon>Metazoa</taxon>
        <taxon>Chordata</taxon>
        <taxon>Craniata</taxon>
        <taxon>Vertebrata</taxon>
        <taxon>Euteleostomi</taxon>
        <taxon>Actinopterygii</taxon>
        <taxon>Neopterygii</taxon>
        <taxon>Teleostei</taxon>
        <taxon>Neoteleostei</taxon>
        <taxon>Acanthomorphata</taxon>
        <taxon>Gobiaria</taxon>
        <taxon>Gobiiformes</taxon>
        <taxon>Gobioidei</taxon>
        <taxon>Gobiidae</taxon>
        <taxon>Gobiinae</taxon>
        <taxon>Knipowitschia</taxon>
    </lineage>
</organism>
<evidence type="ECO:0000313" key="2">
    <source>
        <dbReference type="EMBL" id="CAL1575563.1"/>
    </source>
</evidence>
<gene>
    <name evidence="2" type="ORF">KC01_LOCUS7110</name>
</gene>
<dbReference type="AlphaFoldDB" id="A0AAV2JD88"/>
<name>A0AAV2JD88_KNICA</name>
<reference evidence="2 3" key="1">
    <citation type="submission" date="2024-04" db="EMBL/GenBank/DDBJ databases">
        <authorList>
            <person name="Waldvogel A.-M."/>
            <person name="Schoenle A."/>
        </authorList>
    </citation>
    <scope>NUCLEOTIDE SEQUENCE [LARGE SCALE GENOMIC DNA]</scope>
</reference>
<protein>
    <submittedName>
        <fullName evidence="2">Uncharacterized protein</fullName>
    </submittedName>
</protein>
<keyword evidence="3" id="KW-1185">Reference proteome</keyword>